<gene>
    <name evidence="1" type="primary">BnaC03g13150D</name>
    <name evidence="1" type="ORF">GSBRNA2T00060726001</name>
</gene>
<name>A0A078FFZ3_BRANA</name>
<dbReference type="Proteomes" id="UP000028999">
    <property type="component" value="Unassembled WGS sequence"/>
</dbReference>
<dbReference type="AlphaFoldDB" id="A0A078FFZ3"/>
<accession>A0A078FFZ3</accession>
<dbReference type="Pfam" id="PF07723">
    <property type="entry name" value="LRR_2"/>
    <property type="match status" value="2"/>
</dbReference>
<evidence type="ECO:0000313" key="2">
    <source>
        <dbReference type="Proteomes" id="UP000028999"/>
    </source>
</evidence>
<proteinExistence type="predicted"/>
<sequence>MHLLSSNFWENESVASLLRICPVLGDLVVNQTKVFSNNVPASITCRALKTLILRGLTINVIPPSFCMPSLKAMQLLSVKFSGGESVESLLRICPLLEGGSALVSLAIAQKSAPFIGQTKPKTTMTM</sequence>
<evidence type="ECO:0000313" key="1">
    <source>
        <dbReference type="EMBL" id="CDY11889.1"/>
    </source>
</evidence>
<protein>
    <submittedName>
        <fullName evidence="1">BnaC03g13150D protein</fullName>
    </submittedName>
</protein>
<dbReference type="EMBL" id="LK032015">
    <property type="protein sequence ID" value="CDY11889.1"/>
    <property type="molecule type" value="Genomic_DNA"/>
</dbReference>
<dbReference type="InterPro" id="IPR013101">
    <property type="entry name" value="LRR_PRU1-like"/>
</dbReference>
<dbReference type="PaxDb" id="3708-A0A078FFZ3"/>
<dbReference type="Gramene" id="CDY11889">
    <property type="protein sequence ID" value="CDY11889"/>
    <property type="gene ID" value="GSBRNA2T00060726001"/>
</dbReference>
<keyword evidence="2" id="KW-1185">Reference proteome</keyword>
<reference evidence="1 2" key="1">
    <citation type="journal article" date="2014" name="Science">
        <title>Plant genetics. Early allopolyploid evolution in the post-Neolithic Brassica napus oilseed genome.</title>
        <authorList>
            <person name="Chalhoub B."/>
            <person name="Denoeud F."/>
            <person name="Liu S."/>
            <person name="Parkin I.A."/>
            <person name="Tang H."/>
            <person name="Wang X."/>
            <person name="Chiquet J."/>
            <person name="Belcram H."/>
            <person name="Tong C."/>
            <person name="Samans B."/>
            <person name="Correa M."/>
            <person name="Da Silva C."/>
            <person name="Just J."/>
            <person name="Falentin C."/>
            <person name="Koh C.S."/>
            <person name="Le Clainche I."/>
            <person name="Bernard M."/>
            <person name="Bento P."/>
            <person name="Noel B."/>
            <person name="Labadie K."/>
            <person name="Alberti A."/>
            <person name="Charles M."/>
            <person name="Arnaud D."/>
            <person name="Guo H."/>
            <person name="Daviaud C."/>
            <person name="Alamery S."/>
            <person name="Jabbari K."/>
            <person name="Zhao M."/>
            <person name="Edger P.P."/>
            <person name="Chelaifa H."/>
            <person name="Tack D."/>
            <person name="Lassalle G."/>
            <person name="Mestiri I."/>
            <person name="Schnel N."/>
            <person name="Le Paslier M.C."/>
            <person name="Fan G."/>
            <person name="Renault V."/>
            <person name="Bayer P.E."/>
            <person name="Golicz A.A."/>
            <person name="Manoli S."/>
            <person name="Lee T.H."/>
            <person name="Thi V.H."/>
            <person name="Chalabi S."/>
            <person name="Hu Q."/>
            <person name="Fan C."/>
            <person name="Tollenaere R."/>
            <person name="Lu Y."/>
            <person name="Battail C."/>
            <person name="Shen J."/>
            <person name="Sidebottom C.H."/>
            <person name="Wang X."/>
            <person name="Canaguier A."/>
            <person name="Chauveau A."/>
            <person name="Berard A."/>
            <person name="Deniot G."/>
            <person name="Guan M."/>
            <person name="Liu Z."/>
            <person name="Sun F."/>
            <person name="Lim Y.P."/>
            <person name="Lyons E."/>
            <person name="Town C.D."/>
            <person name="Bancroft I."/>
            <person name="Wang X."/>
            <person name="Meng J."/>
            <person name="Ma J."/>
            <person name="Pires J.C."/>
            <person name="King G.J."/>
            <person name="Brunel D."/>
            <person name="Delourme R."/>
            <person name="Renard M."/>
            <person name="Aury J.M."/>
            <person name="Adams K.L."/>
            <person name="Batley J."/>
            <person name="Snowdon R.J."/>
            <person name="Tost J."/>
            <person name="Edwards D."/>
            <person name="Zhou Y."/>
            <person name="Hua W."/>
            <person name="Sharpe A.G."/>
            <person name="Paterson A.H."/>
            <person name="Guan C."/>
            <person name="Wincker P."/>
        </authorList>
    </citation>
    <scope>NUCLEOTIDE SEQUENCE [LARGE SCALE GENOMIC DNA]</scope>
    <source>
        <strain evidence="2">cv. Darmor-bzh</strain>
    </source>
</reference>
<organism evidence="1 2">
    <name type="scientific">Brassica napus</name>
    <name type="common">Rape</name>
    <dbReference type="NCBI Taxonomy" id="3708"/>
    <lineage>
        <taxon>Eukaryota</taxon>
        <taxon>Viridiplantae</taxon>
        <taxon>Streptophyta</taxon>
        <taxon>Embryophyta</taxon>
        <taxon>Tracheophyta</taxon>
        <taxon>Spermatophyta</taxon>
        <taxon>Magnoliopsida</taxon>
        <taxon>eudicotyledons</taxon>
        <taxon>Gunneridae</taxon>
        <taxon>Pentapetalae</taxon>
        <taxon>rosids</taxon>
        <taxon>malvids</taxon>
        <taxon>Brassicales</taxon>
        <taxon>Brassicaceae</taxon>
        <taxon>Brassiceae</taxon>
        <taxon>Brassica</taxon>
    </lineage>
</organism>